<feature type="binding site" evidence="6">
    <location>
        <position position="55"/>
    </location>
    <ligand>
        <name>NADP(+)</name>
        <dbReference type="ChEBI" id="CHEBI:58349"/>
    </ligand>
</feature>
<feature type="binding site" evidence="6">
    <location>
        <position position="181"/>
    </location>
    <ligand>
        <name>substrate</name>
    </ligand>
</feature>
<protein>
    <recommendedName>
        <fullName evidence="6">Glucose-6-phosphate 1-dehydrogenase</fullName>
        <shortName evidence="6">G6PD</shortName>
        <ecNumber evidence="6">1.1.1.49</ecNumber>
    </recommendedName>
</protein>
<feature type="binding site" evidence="6">
    <location>
        <position position="238"/>
    </location>
    <ligand>
        <name>substrate</name>
    </ligand>
</feature>
<evidence type="ECO:0000256" key="5">
    <source>
        <dbReference type="ARBA" id="ARBA00023277"/>
    </source>
</evidence>
<evidence type="ECO:0000313" key="10">
    <source>
        <dbReference type="Proteomes" id="UP000244338"/>
    </source>
</evidence>
<keyword evidence="5 6" id="KW-0119">Carbohydrate metabolism</keyword>
<feature type="active site" description="Proton acceptor" evidence="6">
    <location>
        <position position="243"/>
    </location>
</feature>
<dbReference type="AlphaFoldDB" id="A0A2R6Y4M6"/>
<dbReference type="Proteomes" id="UP000244338">
    <property type="component" value="Unassembled WGS sequence"/>
</dbReference>
<dbReference type="Pfam" id="PF02781">
    <property type="entry name" value="G6PD_C"/>
    <property type="match status" value="1"/>
</dbReference>
<dbReference type="PIRSF" id="PIRSF000110">
    <property type="entry name" value="G6PD"/>
    <property type="match status" value="1"/>
</dbReference>
<dbReference type="PANTHER" id="PTHR23429">
    <property type="entry name" value="GLUCOSE-6-PHOSPHATE 1-DEHYDROGENASE G6PD"/>
    <property type="match status" value="1"/>
</dbReference>
<dbReference type="Pfam" id="PF00479">
    <property type="entry name" value="G6PD_N"/>
    <property type="match status" value="1"/>
</dbReference>
<dbReference type="GO" id="GO:0004345">
    <property type="term" value="F:glucose-6-phosphate dehydrogenase activity"/>
    <property type="evidence" value="ECO:0007669"/>
    <property type="project" value="UniProtKB-UniRule"/>
</dbReference>
<reference evidence="10" key="1">
    <citation type="journal article" date="2018" name="Sci. Rep.">
        <title>Lignite coal burning seam in the remote Altai Mountains harbors a hydrogen-driven thermophilic microbial community.</title>
        <authorList>
            <person name="Kadnikov V.V."/>
            <person name="Mardanov A.V."/>
            <person name="Ivasenko D.A."/>
            <person name="Antsiferov D.V."/>
            <person name="Beletsky A.V."/>
            <person name="Karnachuk O.V."/>
            <person name="Ravin N.V."/>
        </authorList>
    </citation>
    <scope>NUCLEOTIDE SEQUENCE [LARGE SCALE GENOMIC DNA]</scope>
</reference>
<gene>
    <name evidence="6" type="primary">zwf</name>
    <name evidence="9" type="ORF">BSOLF_1162</name>
</gene>
<feature type="binding site" evidence="6">
    <location>
        <position position="219"/>
    </location>
    <ligand>
        <name>substrate</name>
    </ligand>
</feature>
<keyword evidence="3 6" id="KW-0521">NADP</keyword>
<dbReference type="Gene3D" id="3.40.50.720">
    <property type="entry name" value="NAD(P)-binding Rossmann-like Domain"/>
    <property type="match status" value="1"/>
</dbReference>
<dbReference type="GO" id="GO:0050661">
    <property type="term" value="F:NADP binding"/>
    <property type="evidence" value="ECO:0007669"/>
    <property type="project" value="UniProtKB-UniRule"/>
</dbReference>
<dbReference type="PANTHER" id="PTHR23429:SF0">
    <property type="entry name" value="GLUCOSE-6-PHOSPHATE 1-DEHYDROGENASE"/>
    <property type="match status" value="1"/>
</dbReference>
<comment type="function">
    <text evidence="6">Catalyzes the oxidation of glucose 6-phosphate to 6-phosphogluconolactone.</text>
</comment>
<dbReference type="SUPFAM" id="SSF55347">
    <property type="entry name" value="Glyceraldehyde-3-phosphate dehydrogenase-like, C-terminal domain"/>
    <property type="match status" value="1"/>
</dbReference>
<dbReference type="GO" id="GO:0005829">
    <property type="term" value="C:cytosol"/>
    <property type="evidence" value="ECO:0007669"/>
    <property type="project" value="TreeGrafter"/>
</dbReference>
<evidence type="ECO:0000256" key="6">
    <source>
        <dbReference type="HAMAP-Rule" id="MF_00966"/>
    </source>
</evidence>
<evidence type="ECO:0000256" key="4">
    <source>
        <dbReference type="ARBA" id="ARBA00023002"/>
    </source>
</evidence>
<proteinExistence type="inferred from homology"/>
<keyword evidence="2 6" id="KW-0313">Glucose metabolism</keyword>
<dbReference type="SUPFAM" id="SSF51735">
    <property type="entry name" value="NAD(P)-binding Rossmann-fold domains"/>
    <property type="match status" value="1"/>
</dbReference>
<comment type="pathway">
    <text evidence="1 6">Carbohydrate degradation; pentose phosphate pathway; D-ribulose 5-phosphate from D-glucose 6-phosphate (oxidative stage): step 1/3.</text>
</comment>
<evidence type="ECO:0000259" key="7">
    <source>
        <dbReference type="Pfam" id="PF00479"/>
    </source>
</evidence>
<feature type="binding site" evidence="6">
    <location>
        <position position="348"/>
    </location>
    <ligand>
        <name>substrate</name>
    </ligand>
</feature>
<feature type="binding site" evidence="6">
    <location>
        <position position="343"/>
    </location>
    <ligand>
        <name>substrate</name>
    </ligand>
</feature>
<feature type="binding site" evidence="6">
    <location>
        <position position="185"/>
    </location>
    <ligand>
        <name>substrate</name>
    </ligand>
</feature>
<dbReference type="InterPro" id="IPR022674">
    <property type="entry name" value="G6P_DH_NAD-bd"/>
</dbReference>
<evidence type="ECO:0000256" key="1">
    <source>
        <dbReference type="ARBA" id="ARBA00004937"/>
    </source>
</evidence>
<dbReference type="GO" id="GO:0009051">
    <property type="term" value="P:pentose-phosphate shunt, oxidative branch"/>
    <property type="evidence" value="ECO:0007669"/>
    <property type="project" value="TreeGrafter"/>
</dbReference>
<comment type="caution">
    <text evidence="9">The sequence shown here is derived from an EMBL/GenBank/DDBJ whole genome shotgun (WGS) entry which is preliminary data.</text>
</comment>
<dbReference type="Gene3D" id="3.30.360.10">
    <property type="entry name" value="Dihydrodipicolinate Reductase, domain 2"/>
    <property type="match status" value="1"/>
</dbReference>
<dbReference type="InterPro" id="IPR022675">
    <property type="entry name" value="G6P_DH_C"/>
</dbReference>
<dbReference type="EC" id="1.1.1.49" evidence="6"/>
<comment type="catalytic activity">
    <reaction evidence="6">
        <text>D-glucose 6-phosphate + NADP(+) = 6-phospho-D-glucono-1,5-lactone + NADPH + H(+)</text>
        <dbReference type="Rhea" id="RHEA:15841"/>
        <dbReference type="ChEBI" id="CHEBI:15378"/>
        <dbReference type="ChEBI" id="CHEBI:57783"/>
        <dbReference type="ChEBI" id="CHEBI:57955"/>
        <dbReference type="ChEBI" id="CHEBI:58349"/>
        <dbReference type="ChEBI" id="CHEBI:61548"/>
        <dbReference type="EC" id="1.1.1.49"/>
    </reaction>
</comment>
<evidence type="ECO:0000259" key="8">
    <source>
        <dbReference type="Pfam" id="PF02781"/>
    </source>
</evidence>
<dbReference type="NCBIfam" id="TIGR00871">
    <property type="entry name" value="zwf"/>
    <property type="match status" value="1"/>
</dbReference>
<feature type="domain" description="Glucose-6-phosphate dehydrogenase C-terminal" evidence="8">
    <location>
        <begin position="193"/>
        <end position="490"/>
    </location>
</feature>
<dbReference type="UniPathway" id="UPA00115">
    <property type="reaction ID" value="UER00408"/>
</dbReference>
<evidence type="ECO:0000256" key="3">
    <source>
        <dbReference type="ARBA" id="ARBA00022857"/>
    </source>
</evidence>
<dbReference type="HAMAP" id="MF_00966">
    <property type="entry name" value="G6PD"/>
    <property type="match status" value="1"/>
</dbReference>
<feature type="binding site" evidence="6">
    <location>
        <begin position="21"/>
        <end position="28"/>
    </location>
    <ligand>
        <name>NADP(+)</name>
        <dbReference type="ChEBI" id="CHEBI:58349"/>
    </ligand>
</feature>
<evidence type="ECO:0000313" key="9">
    <source>
        <dbReference type="EMBL" id="PTQ57618.1"/>
    </source>
</evidence>
<keyword evidence="4 6" id="KW-0560">Oxidoreductase</keyword>
<dbReference type="InterPro" id="IPR036291">
    <property type="entry name" value="NAD(P)-bd_dom_sf"/>
</dbReference>
<dbReference type="GO" id="GO:0006006">
    <property type="term" value="P:glucose metabolic process"/>
    <property type="evidence" value="ECO:0007669"/>
    <property type="project" value="UniProtKB-KW"/>
</dbReference>
<accession>A0A2R6Y4M6</accession>
<dbReference type="InterPro" id="IPR001282">
    <property type="entry name" value="G6P_DH"/>
</dbReference>
<name>A0A2R6Y4M6_9BACL</name>
<dbReference type="EMBL" id="PEBX01000004">
    <property type="protein sequence ID" value="PTQ57618.1"/>
    <property type="molecule type" value="Genomic_DNA"/>
</dbReference>
<comment type="similarity">
    <text evidence="6">Belongs to the glucose-6-phosphate dehydrogenase family.</text>
</comment>
<feature type="binding site" evidence="6">
    <location>
        <begin position="88"/>
        <end position="89"/>
    </location>
    <ligand>
        <name>NADP(+)</name>
        <dbReference type="ChEBI" id="CHEBI:58349"/>
    </ligand>
</feature>
<evidence type="ECO:0000256" key="2">
    <source>
        <dbReference type="ARBA" id="ARBA00022526"/>
    </source>
</evidence>
<feature type="domain" description="Glucose-6-phosphate dehydrogenase NAD-binding" evidence="7">
    <location>
        <begin position="19"/>
        <end position="190"/>
    </location>
</feature>
<dbReference type="PRINTS" id="PR00079">
    <property type="entry name" value="G6PDHDRGNASE"/>
</dbReference>
<sequence>MESLNTSAQINAPQAAILLFGATGDLARRKLYPALYQLYRQKKLHPSFFVFGMARRPMDDETYRALVAESLENPDEQFLRHCYYQSLDVERLEDYERLQRRLLDLEASAGTAGNRLFYLSIAPDHFEPLAHHLKESGLVETAGFRRLVIEKPFGYDLPSAEKLNRALCQVFQESEIFRIDHYLGKTMVQNIEVIRFANSIFEPIWNNRYIAGIQVTASESIGVEERAGYYDRFGALRDMVQNHLLQMVAMVAMEPPSRLETEAIRDEKVKVLNALRVLSGAEIDHALVRGQYVRGIVDGEIRRAYREEDGVDPRSTTETYVAAKIYVDNFRFAHVPFFVRTGKRLRQKITEIVVQFKDVPWNLYVKKSGRLEPNRLIIRIQPDEGIHLWLNTKQGGDRLRIAPVDMEVSRFTGIGFNSPEAYELLLYDALIGDSTNFTRWDEVAASWAWIDPIAKRFKEKGEDGLKFYPAGSMGPELADLLLSKEGLHWWEGTQA</sequence>
<feature type="binding site" evidence="6">
    <location>
        <position position="151"/>
    </location>
    <ligand>
        <name>NADP(+)</name>
        <dbReference type="ChEBI" id="CHEBI:58349"/>
    </ligand>
</feature>
<organism evidence="9 10">
    <name type="scientific">Candidatus Carbonibacillus altaicus</name>
    <dbReference type="NCBI Taxonomy" id="2163959"/>
    <lineage>
        <taxon>Bacteria</taxon>
        <taxon>Bacillati</taxon>
        <taxon>Bacillota</taxon>
        <taxon>Bacilli</taxon>
        <taxon>Bacillales</taxon>
        <taxon>Candidatus Carbonibacillus</taxon>
    </lineage>
</organism>